<dbReference type="Proteomes" id="UP000799436">
    <property type="component" value="Unassembled WGS sequence"/>
</dbReference>
<evidence type="ECO:0000256" key="1">
    <source>
        <dbReference type="SAM" id="SignalP"/>
    </source>
</evidence>
<name>A0A6G1LFI5_9PEZI</name>
<proteinExistence type="predicted"/>
<keyword evidence="3" id="KW-1185">Reference proteome</keyword>
<evidence type="ECO:0008006" key="4">
    <source>
        <dbReference type="Google" id="ProtNLM"/>
    </source>
</evidence>
<feature type="signal peptide" evidence="1">
    <location>
        <begin position="1"/>
        <end position="33"/>
    </location>
</feature>
<sequence length="94" mass="10622">MTHCDLQRSCRFAARCCERLLPWVLIVLSLAVCQFLDESHKGLLNGSMHCLLALNLLRVDVRYGVAPPIDVGWLLGRGSIQPGSRQWHLRTLLL</sequence>
<evidence type="ECO:0000313" key="2">
    <source>
        <dbReference type="EMBL" id="KAF2770924.1"/>
    </source>
</evidence>
<dbReference type="AlphaFoldDB" id="A0A6G1LFI5"/>
<keyword evidence="1" id="KW-0732">Signal</keyword>
<protein>
    <recommendedName>
        <fullName evidence="4">Secreted protein</fullName>
    </recommendedName>
</protein>
<organism evidence="2 3">
    <name type="scientific">Teratosphaeria nubilosa</name>
    <dbReference type="NCBI Taxonomy" id="161662"/>
    <lineage>
        <taxon>Eukaryota</taxon>
        <taxon>Fungi</taxon>
        <taxon>Dikarya</taxon>
        <taxon>Ascomycota</taxon>
        <taxon>Pezizomycotina</taxon>
        <taxon>Dothideomycetes</taxon>
        <taxon>Dothideomycetidae</taxon>
        <taxon>Mycosphaerellales</taxon>
        <taxon>Teratosphaeriaceae</taxon>
        <taxon>Teratosphaeria</taxon>
    </lineage>
</organism>
<feature type="chain" id="PRO_5026253368" description="Secreted protein" evidence="1">
    <location>
        <begin position="34"/>
        <end position="94"/>
    </location>
</feature>
<accession>A0A6G1LFI5</accession>
<reference evidence="2" key="1">
    <citation type="journal article" date="2020" name="Stud. Mycol.">
        <title>101 Dothideomycetes genomes: a test case for predicting lifestyles and emergence of pathogens.</title>
        <authorList>
            <person name="Haridas S."/>
            <person name="Albert R."/>
            <person name="Binder M."/>
            <person name="Bloem J."/>
            <person name="Labutti K."/>
            <person name="Salamov A."/>
            <person name="Andreopoulos B."/>
            <person name="Baker S."/>
            <person name="Barry K."/>
            <person name="Bills G."/>
            <person name="Bluhm B."/>
            <person name="Cannon C."/>
            <person name="Castanera R."/>
            <person name="Culley D."/>
            <person name="Daum C."/>
            <person name="Ezra D."/>
            <person name="Gonzalez J."/>
            <person name="Henrissat B."/>
            <person name="Kuo A."/>
            <person name="Liang C."/>
            <person name="Lipzen A."/>
            <person name="Lutzoni F."/>
            <person name="Magnuson J."/>
            <person name="Mondo S."/>
            <person name="Nolan M."/>
            <person name="Ohm R."/>
            <person name="Pangilinan J."/>
            <person name="Park H.-J."/>
            <person name="Ramirez L."/>
            <person name="Alfaro M."/>
            <person name="Sun H."/>
            <person name="Tritt A."/>
            <person name="Yoshinaga Y."/>
            <person name="Zwiers L.-H."/>
            <person name="Turgeon B."/>
            <person name="Goodwin S."/>
            <person name="Spatafora J."/>
            <person name="Crous P."/>
            <person name="Grigoriev I."/>
        </authorList>
    </citation>
    <scope>NUCLEOTIDE SEQUENCE</scope>
    <source>
        <strain evidence="2">CBS 116005</strain>
    </source>
</reference>
<dbReference type="EMBL" id="ML995822">
    <property type="protein sequence ID" value="KAF2770924.1"/>
    <property type="molecule type" value="Genomic_DNA"/>
</dbReference>
<evidence type="ECO:0000313" key="3">
    <source>
        <dbReference type="Proteomes" id="UP000799436"/>
    </source>
</evidence>
<gene>
    <name evidence="2" type="ORF">EJ03DRAFT_50813</name>
</gene>